<gene>
    <name evidence="8" type="ORF">TCLT_LOCUS2212</name>
</gene>
<dbReference type="PANTHER" id="PTHR11304:SF29">
    <property type="entry name" value="EPHRIN"/>
    <property type="match status" value="1"/>
</dbReference>
<dbReference type="GO" id="GO:0048013">
    <property type="term" value="P:ephrin receptor signaling pathway"/>
    <property type="evidence" value="ECO:0007669"/>
    <property type="project" value="TreeGrafter"/>
</dbReference>
<comment type="similarity">
    <text evidence="6">Belongs to the ephrin family.</text>
</comment>
<dbReference type="PROSITE" id="PS51551">
    <property type="entry name" value="EPHRIN_RBD_2"/>
    <property type="match status" value="1"/>
</dbReference>
<feature type="disulfide bond" evidence="6">
    <location>
        <begin position="30"/>
        <end position="94"/>
    </location>
</feature>
<reference evidence="8 9" key="2">
    <citation type="submission" date="2018-11" db="EMBL/GenBank/DDBJ databases">
        <authorList>
            <consortium name="Pathogen Informatics"/>
        </authorList>
    </citation>
    <scope>NUCLEOTIDE SEQUENCE [LARGE SCALE GENOMIC DNA]</scope>
</reference>
<evidence type="ECO:0000256" key="1">
    <source>
        <dbReference type="ARBA" id="ARBA00004370"/>
    </source>
</evidence>
<evidence type="ECO:0000256" key="5">
    <source>
        <dbReference type="ARBA" id="ARBA00023180"/>
    </source>
</evidence>
<keyword evidence="4 6" id="KW-1015">Disulfide bond</keyword>
<comment type="subcellular location">
    <subcellularLocation>
        <location evidence="1">Membrane</location>
    </subcellularLocation>
</comment>
<proteinExistence type="inferred from homology"/>
<evidence type="ECO:0000256" key="3">
    <source>
        <dbReference type="ARBA" id="ARBA00023136"/>
    </source>
</evidence>
<dbReference type="EMBL" id="UYYF01000403">
    <property type="protein sequence ID" value="VDM98036.1"/>
    <property type="molecule type" value="Genomic_DNA"/>
</dbReference>
<evidence type="ECO:0000313" key="8">
    <source>
        <dbReference type="EMBL" id="VDM98036.1"/>
    </source>
</evidence>
<keyword evidence="9" id="KW-1185">Reference proteome</keyword>
<keyword evidence="3" id="KW-0472">Membrane</keyword>
<feature type="domain" description="Ephrin RBD" evidence="7">
    <location>
        <begin position="1"/>
        <end position="105"/>
    </location>
</feature>
<evidence type="ECO:0000256" key="6">
    <source>
        <dbReference type="PROSITE-ProRule" id="PRU00884"/>
    </source>
</evidence>
<dbReference type="InterPro" id="IPR008972">
    <property type="entry name" value="Cupredoxin"/>
</dbReference>
<keyword evidence="5" id="KW-0325">Glycoprotein</keyword>
<dbReference type="Gene3D" id="2.60.40.420">
    <property type="entry name" value="Cupredoxins - blue copper proteins"/>
    <property type="match status" value="1"/>
</dbReference>
<dbReference type="InterPro" id="IPR031328">
    <property type="entry name" value="Ephrin"/>
</dbReference>
<dbReference type="Proteomes" id="UP000276776">
    <property type="component" value="Unassembled WGS sequence"/>
</dbReference>
<protein>
    <submittedName>
        <fullName evidence="10">Ephrin RBD domain-containing protein</fullName>
    </submittedName>
</protein>
<dbReference type="GO" id="GO:0046875">
    <property type="term" value="F:ephrin receptor binding"/>
    <property type="evidence" value="ECO:0007669"/>
    <property type="project" value="TreeGrafter"/>
</dbReference>
<keyword evidence="2" id="KW-0732">Signal</keyword>
<reference evidence="10" key="1">
    <citation type="submission" date="2017-02" db="UniProtKB">
        <authorList>
            <consortium name="WormBaseParasite"/>
        </authorList>
    </citation>
    <scope>IDENTIFICATION</scope>
</reference>
<dbReference type="SUPFAM" id="SSF49503">
    <property type="entry name" value="Cupredoxins"/>
    <property type="match status" value="1"/>
</dbReference>
<dbReference type="GO" id="GO:0007411">
    <property type="term" value="P:axon guidance"/>
    <property type="evidence" value="ECO:0007669"/>
    <property type="project" value="TreeGrafter"/>
</dbReference>
<evidence type="ECO:0000256" key="2">
    <source>
        <dbReference type="ARBA" id="ARBA00022729"/>
    </source>
</evidence>
<evidence type="ECO:0000256" key="4">
    <source>
        <dbReference type="ARBA" id="ARBA00023157"/>
    </source>
</evidence>
<evidence type="ECO:0000259" key="7">
    <source>
        <dbReference type="PROSITE" id="PS51551"/>
    </source>
</evidence>
<name>A0A0N5CPR2_THECL</name>
<dbReference type="Pfam" id="PF00812">
    <property type="entry name" value="Ephrin"/>
    <property type="match status" value="1"/>
</dbReference>
<dbReference type="STRING" id="103827.A0A0N5CPR2"/>
<dbReference type="WBParaSite" id="TCLT_0000221101-mRNA-1">
    <property type="protein sequence ID" value="TCLT_0000221101-mRNA-1"/>
    <property type="gene ID" value="TCLT_0000221101"/>
</dbReference>
<dbReference type="GO" id="GO:0005886">
    <property type="term" value="C:plasma membrane"/>
    <property type="evidence" value="ECO:0007669"/>
    <property type="project" value="TreeGrafter"/>
</dbReference>
<dbReference type="OMA" id="FEIEYMD"/>
<sequence length="276" mass="31513">MNDRIRFICSTNGAEWAAIHRVNEQKAMECHSPQKFKDSLVGICSRANDSIIIRLREIPMLPNEMSYKSDHNYFFITTSTGDKDGLENNVGGLCRTNNMRLKIRVESKRTTPSHIFSEITIKNAPVMMIPVHSGSYVPVVYVPVSTRQFDFLPLYHIFQVDTLASVGKNDKKRPIFPYPLHFENGQLRTNNSNFKKSKPGTLFDVGDEPKVDQISIFGNKLDDTVVSKSSKDKAVDFEVEYMDSASKSKFKNSYITVRICLRIFLAIKFCFSQNFI</sequence>
<dbReference type="InterPro" id="IPR001799">
    <property type="entry name" value="Ephrin_RBD"/>
</dbReference>
<organism evidence="10">
    <name type="scientific">Thelazia callipaeda</name>
    <name type="common">Oriental eyeworm</name>
    <name type="synonym">Parasitic nematode</name>
    <dbReference type="NCBI Taxonomy" id="103827"/>
    <lineage>
        <taxon>Eukaryota</taxon>
        <taxon>Metazoa</taxon>
        <taxon>Ecdysozoa</taxon>
        <taxon>Nematoda</taxon>
        <taxon>Chromadorea</taxon>
        <taxon>Rhabditida</taxon>
        <taxon>Spirurina</taxon>
        <taxon>Spiruromorpha</taxon>
        <taxon>Thelazioidea</taxon>
        <taxon>Thelaziidae</taxon>
        <taxon>Thelazia</taxon>
    </lineage>
</organism>
<evidence type="ECO:0000313" key="9">
    <source>
        <dbReference type="Proteomes" id="UP000276776"/>
    </source>
</evidence>
<evidence type="ECO:0000313" key="10">
    <source>
        <dbReference type="WBParaSite" id="TCLT_0000221101-mRNA-1"/>
    </source>
</evidence>
<dbReference type="OrthoDB" id="6250301at2759"/>
<comment type="caution">
    <text evidence="6">Lacks conserved residue(s) required for the propagation of feature annotation.</text>
</comment>
<dbReference type="AlphaFoldDB" id="A0A0N5CPR2"/>
<dbReference type="PANTHER" id="PTHR11304">
    <property type="entry name" value="EPHRIN"/>
    <property type="match status" value="1"/>
</dbReference>
<accession>A0A0N5CPR2</accession>